<evidence type="ECO:0000313" key="1">
    <source>
        <dbReference type="EMBL" id="SNY39039.1"/>
    </source>
</evidence>
<organism evidence="1 2">
    <name type="scientific">Pseudooceanicola antarcticus</name>
    <dbReference type="NCBI Taxonomy" id="1247613"/>
    <lineage>
        <taxon>Bacteria</taxon>
        <taxon>Pseudomonadati</taxon>
        <taxon>Pseudomonadota</taxon>
        <taxon>Alphaproteobacteria</taxon>
        <taxon>Rhodobacterales</taxon>
        <taxon>Paracoccaceae</taxon>
        <taxon>Pseudooceanicola</taxon>
    </lineage>
</organism>
<dbReference type="Proteomes" id="UP000231655">
    <property type="component" value="Unassembled WGS sequence"/>
</dbReference>
<proteinExistence type="predicted"/>
<reference evidence="1 2" key="1">
    <citation type="submission" date="2017-09" db="EMBL/GenBank/DDBJ databases">
        <authorList>
            <person name="Ehlers B."/>
            <person name="Leendertz F.H."/>
        </authorList>
    </citation>
    <scope>NUCLEOTIDE SEQUENCE [LARGE SCALE GENOMIC DNA]</scope>
    <source>
        <strain evidence="1 2">CGMCC 1.12662</strain>
    </source>
</reference>
<dbReference type="AlphaFoldDB" id="A0A285HTP3"/>
<evidence type="ECO:0008006" key="3">
    <source>
        <dbReference type="Google" id="ProtNLM"/>
    </source>
</evidence>
<dbReference type="EMBL" id="OBEA01000001">
    <property type="protein sequence ID" value="SNY39039.1"/>
    <property type="molecule type" value="Genomic_DNA"/>
</dbReference>
<evidence type="ECO:0000313" key="2">
    <source>
        <dbReference type="Proteomes" id="UP000231655"/>
    </source>
</evidence>
<sequence>MEPSRDFRLYLSHPLIRGTEAGTHGFLTRLCRVLEAHGHRVELLRTGPEARAHAHEHPGWAMFHMEHPTHQQALVFRKVYHAPFWAIERVAERWRWPVADARFPRRKVDAREAARFYARWQRKLFGKLPQQASREGFVYIPLQGRLLDHRSFQDRSPIEMLEWTLEREKTRPLLATLHPKESYTPEELTALEDLCRRFPRLQLVERPMEQMLQRCDYVVTQNSSAAFFGFFFGKPAVTFAQIDFHHICLGPWAFDWAAEYAPAYDRYIWWFWQQNCINTGAPDAEQQIAARLARCGVEMSLPEAAKQKGAPHGTPSA</sequence>
<protein>
    <recommendedName>
        <fullName evidence="3">Capsule polysaccharide biosynthesis protein</fullName>
    </recommendedName>
</protein>
<name>A0A285HTP3_9RHOB</name>
<gene>
    <name evidence="1" type="ORF">SAMN06297129_0516</name>
</gene>
<dbReference type="RefSeq" id="WP_179747190.1">
    <property type="nucleotide sequence ID" value="NZ_OBEA01000001.1"/>
</dbReference>
<accession>A0A285HTP3</accession>